<organism evidence="9 10">
    <name type="scientific">Steinernema carpocapsae</name>
    <name type="common">Entomopathogenic nematode</name>
    <dbReference type="NCBI Taxonomy" id="34508"/>
    <lineage>
        <taxon>Eukaryota</taxon>
        <taxon>Metazoa</taxon>
        <taxon>Ecdysozoa</taxon>
        <taxon>Nematoda</taxon>
        <taxon>Chromadorea</taxon>
        <taxon>Rhabditida</taxon>
        <taxon>Tylenchina</taxon>
        <taxon>Panagrolaimomorpha</taxon>
        <taxon>Strongyloidoidea</taxon>
        <taxon>Steinernematidae</taxon>
        <taxon>Steinernema</taxon>
    </lineage>
</organism>
<keyword evidence="3 7" id="KW-0812">Transmembrane</keyword>
<protein>
    <submittedName>
        <fullName evidence="9">Uncharacterized protein</fullName>
    </submittedName>
</protein>
<evidence type="ECO:0000256" key="1">
    <source>
        <dbReference type="ARBA" id="ARBA00004141"/>
    </source>
</evidence>
<keyword evidence="10" id="KW-1185">Reference proteome</keyword>
<dbReference type="GO" id="GO:0016020">
    <property type="term" value="C:membrane"/>
    <property type="evidence" value="ECO:0007669"/>
    <property type="project" value="UniProtKB-SubCell"/>
</dbReference>
<evidence type="ECO:0000256" key="2">
    <source>
        <dbReference type="ARBA" id="ARBA00005982"/>
    </source>
</evidence>
<dbReference type="GO" id="GO:0022857">
    <property type="term" value="F:transmembrane transporter activity"/>
    <property type="evidence" value="ECO:0007669"/>
    <property type="project" value="InterPro"/>
</dbReference>
<reference evidence="9 10" key="2">
    <citation type="journal article" date="2019" name="G3 (Bethesda)">
        <title>Hybrid Assembly of the Genome of the Entomopathogenic Nematode Steinernema carpocapsae Identifies the X-Chromosome.</title>
        <authorList>
            <person name="Serra L."/>
            <person name="Macchietto M."/>
            <person name="Macias-Munoz A."/>
            <person name="McGill C.J."/>
            <person name="Rodriguez I.M."/>
            <person name="Rodriguez B."/>
            <person name="Murad R."/>
            <person name="Mortazavi A."/>
        </authorList>
    </citation>
    <scope>NUCLEOTIDE SEQUENCE [LARGE SCALE GENOMIC DNA]</scope>
    <source>
        <strain evidence="9 10">ALL</strain>
    </source>
</reference>
<feature type="signal peptide" evidence="8">
    <location>
        <begin position="1"/>
        <end position="15"/>
    </location>
</feature>
<gene>
    <name evidence="9" type="ORF">L596_010906</name>
</gene>
<dbReference type="Pfam" id="PF00854">
    <property type="entry name" value="PTR2"/>
    <property type="match status" value="1"/>
</dbReference>
<comment type="similarity">
    <text evidence="2">Belongs to the major facilitator superfamily. Proton-dependent oligopeptide transporter (POT/PTR) (TC 2.A.17) family.</text>
</comment>
<keyword evidence="8" id="KW-0732">Signal</keyword>
<dbReference type="Proteomes" id="UP000298663">
    <property type="component" value="Unassembled WGS sequence"/>
</dbReference>
<dbReference type="GO" id="GO:0015833">
    <property type="term" value="P:peptide transport"/>
    <property type="evidence" value="ECO:0007669"/>
    <property type="project" value="UniProtKB-KW"/>
</dbReference>
<keyword evidence="4" id="KW-0813">Transport</keyword>
<dbReference type="EMBL" id="AZBU02000002">
    <property type="protein sequence ID" value="TKR96967.1"/>
    <property type="molecule type" value="Genomic_DNA"/>
</dbReference>
<feature type="chain" id="PRO_5020593804" evidence="8">
    <location>
        <begin position="16"/>
        <end position="342"/>
    </location>
</feature>
<evidence type="ECO:0000256" key="8">
    <source>
        <dbReference type="SAM" id="SignalP"/>
    </source>
</evidence>
<dbReference type="InterPro" id="IPR036259">
    <property type="entry name" value="MFS_trans_sf"/>
</dbReference>
<keyword evidence="4" id="KW-0571">Peptide transport</keyword>
<dbReference type="Gene3D" id="1.20.1250.20">
    <property type="entry name" value="MFS general substrate transporter like domains"/>
    <property type="match status" value="1"/>
</dbReference>
<comment type="caution">
    <text evidence="9">The sequence shown here is derived from an EMBL/GenBank/DDBJ whole genome shotgun (WGS) entry which is preliminary data.</text>
</comment>
<evidence type="ECO:0000256" key="5">
    <source>
        <dbReference type="ARBA" id="ARBA00022989"/>
    </source>
</evidence>
<reference evidence="9 10" key="1">
    <citation type="journal article" date="2015" name="Genome Biol.">
        <title>Comparative genomics of Steinernema reveals deeply conserved gene regulatory networks.</title>
        <authorList>
            <person name="Dillman A.R."/>
            <person name="Macchietto M."/>
            <person name="Porter C.F."/>
            <person name="Rogers A."/>
            <person name="Williams B."/>
            <person name="Antoshechkin I."/>
            <person name="Lee M.M."/>
            <person name="Goodwin Z."/>
            <person name="Lu X."/>
            <person name="Lewis E.E."/>
            <person name="Goodrich-Blair H."/>
            <person name="Stock S.P."/>
            <person name="Adams B.J."/>
            <person name="Sternberg P.W."/>
            <person name="Mortazavi A."/>
        </authorList>
    </citation>
    <scope>NUCLEOTIDE SEQUENCE [LARGE SCALE GENOMIC DNA]</scope>
    <source>
        <strain evidence="9 10">ALL</strain>
    </source>
</reference>
<evidence type="ECO:0000256" key="6">
    <source>
        <dbReference type="ARBA" id="ARBA00023136"/>
    </source>
</evidence>
<dbReference type="STRING" id="34508.A0A4U5PJQ3"/>
<dbReference type="PANTHER" id="PTHR11654">
    <property type="entry name" value="OLIGOPEPTIDE TRANSPORTER-RELATED"/>
    <property type="match status" value="1"/>
</dbReference>
<evidence type="ECO:0000313" key="10">
    <source>
        <dbReference type="Proteomes" id="UP000298663"/>
    </source>
</evidence>
<evidence type="ECO:0000256" key="4">
    <source>
        <dbReference type="ARBA" id="ARBA00022856"/>
    </source>
</evidence>
<keyword evidence="6 7" id="KW-0472">Membrane</keyword>
<feature type="transmembrane region" description="Helical" evidence="7">
    <location>
        <begin position="285"/>
        <end position="308"/>
    </location>
</feature>
<feature type="transmembrane region" description="Helical" evidence="7">
    <location>
        <begin position="253"/>
        <end position="273"/>
    </location>
</feature>
<sequence length="342" mass="37969">MAFGGFMAALAFVMAGLLQLEVNKTMEPLPQDGNVFLVSISNVTNHQAMVNGQLIDLSSKLELPAGVHNITGGDPFTVDISNPGKGYALGMFETTNGTSHKLISYSCEKSENGRTVIYLILPEDSPLNGGEFYVVDDWDKTVESQTISPGQLIKIQPGIISHSHYTLAYGKDCNGDAHNCQYKKDFNAQMGAAHVLHVTEDEALDIHTVVRPNEINILWQIPQFIVITMGEVLFSITGLEFSYSQATPNMKSVLQAMWLLTTFFGNIIDMLISGSHIVKEPAMEFFFYAFLLIFVIGIFIVIAMNYTYAQDRVHHDENGHDLSKRDMGNDIKNTEVEKDSKF</sequence>
<name>A0A4U5PJQ3_STECR</name>
<keyword evidence="5 7" id="KW-1133">Transmembrane helix</keyword>
<keyword evidence="4" id="KW-0653">Protein transport</keyword>
<accession>A0A4U5PJQ3</accession>
<comment type="subcellular location">
    <subcellularLocation>
        <location evidence="1">Membrane</location>
        <topology evidence="1">Multi-pass membrane protein</topology>
    </subcellularLocation>
</comment>
<dbReference type="OrthoDB" id="205993at2759"/>
<proteinExistence type="inferred from homology"/>
<evidence type="ECO:0000313" key="9">
    <source>
        <dbReference type="EMBL" id="TKR96967.1"/>
    </source>
</evidence>
<dbReference type="InterPro" id="IPR000109">
    <property type="entry name" value="POT_fam"/>
</dbReference>
<evidence type="ECO:0000256" key="3">
    <source>
        <dbReference type="ARBA" id="ARBA00022692"/>
    </source>
</evidence>
<evidence type="ECO:0000256" key="7">
    <source>
        <dbReference type="SAM" id="Phobius"/>
    </source>
</evidence>
<dbReference type="AlphaFoldDB" id="A0A4U5PJQ3"/>